<dbReference type="Pfam" id="PF01346">
    <property type="entry name" value="FKBP_N"/>
    <property type="match status" value="1"/>
</dbReference>
<evidence type="ECO:0000313" key="8">
    <source>
        <dbReference type="EMBL" id="AOA56985.1"/>
    </source>
</evidence>
<reference evidence="8 9" key="1">
    <citation type="submission" date="2016-08" db="EMBL/GenBank/DDBJ databases">
        <authorList>
            <person name="Seilhamer J.J."/>
        </authorList>
    </citation>
    <scope>NUCLEOTIDE SEQUENCE [LARGE SCALE GENOMIC DNA]</scope>
    <source>
        <strain evidence="8 9">BRTC-1</strain>
    </source>
</reference>
<dbReference type="PROSITE" id="PS50059">
    <property type="entry name" value="FKBP_PPIASE"/>
    <property type="match status" value="1"/>
</dbReference>
<evidence type="ECO:0000256" key="2">
    <source>
        <dbReference type="ARBA" id="ARBA00006577"/>
    </source>
</evidence>
<dbReference type="FunFam" id="3.10.50.40:FF:000006">
    <property type="entry name" value="Peptidyl-prolyl cis-trans isomerase"/>
    <property type="match status" value="1"/>
</dbReference>
<dbReference type="Gene3D" id="3.10.50.40">
    <property type="match status" value="1"/>
</dbReference>
<dbReference type="Proteomes" id="UP000093391">
    <property type="component" value="Chromosome"/>
</dbReference>
<evidence type="ECO:0000256" key="5">
    <source>
        <dbReference type="PROSITE-ProRule" id="PRU00277"/>
    </source>
</evidence>
<feature type="domain" description="PPIase FKBP-type" evidence="7">
    <location>
        <begin position="166"/>
        <end position="251"/>
    </location>
</feature>
<dbReference type="InterPro" id="IPR001179">
    <property type="entry name" value="PPIase_FKBP_dom"/>
</dbReference>
<protein>
    <recommendedName>
        <fullName evidence="6">Peptidyl-prolyl cis-trans isomerase</fullName>
        <ecNumber evidence="6">5.2.1.8</ecNumber>
    </recommendedName>
</protein>
<gene>
    <name evidence="8" type="ORF">BFG52_00505</name>
</gene>
<sequence length="251" mass="26505">MSKALPVTVAVILGGVALVPIYFSSQKAAEAQTTAAVVSDASKPATAASASTTSNSTIAKVSYMLGYELGASQQVPPNIDGSALSNGIKDASNGKEPKYSEAELQAAFTEYKAQLLQEMEREAKISGAEGAKFLAENAKKPDVKTTATGLQYKITNPGTGKQPKADSMVTVHYKGQLISGKVFDSSYKKNQPIDFKLNEVIPGWTEGLQLLKEGGKATLYVPAKLAYGERSVPGIPANSTLIFDVELIKVK</sequence>
<keyword evidence="4 5" id="KW-0413">Isomerase</keyword>
<dbReference type="Pfam" id="PF00254">
    <property type="entry name" value="FKBP_C"/>
    <property type="match status" value="1"/>
</dbReference>
<evidence type="ECO:0000259" key="7">
    <source>
        <dbReference type="PROSITE" id="PS50059"/>
    </source>
</evidence>
<evidence type="ECO:0000256" key="4">
    <source>
        <dbReference type="ARBA" id="ARBA00023235"/>
    </source>
</evidence>
<keyword evidence="3 5" id="KW-0697">Rotamase</keyword>
<dbReference type="InterPro" id="IPR046357">
    <property type="entry name" value="PPIase_dom_sf"/>
</dbReference>
<evidence type="ECO:0000256" key="1">
    <source>
        <dbReference type="ARBA" id="ARBA00000971"/>
    </source>
</evidence>
<dbReference type="PANTHER" id="PTHR43811">
    <property type="entry name" value="FKBP-TYPE PEPTIDYL-PROLYL CIS-TRANS ISOMERASE FKPA"/>
    <property type="match status" value="1"/>
</dbReference>
<comment type="catalytic activity">
    <reaction evidence="1 5 6">
        <text>[protein]-peptidylproline (omega=180) = [protein]-peptidylproline (omega=0)</text>
        <dbReference type="Rhea" id="RHEA:16237"/>
        <dbReference type="Rhea" id="RHEA-COMP:10747"/>
        <dbReference type="Rhea" id="RHEA-COMP:10748"/>
        <dbReference type="ChEBI" id="CHEBI:83833"/>
        <dbReference type="ChEBI" id="CHEBI:83834"/>
        <dbReference type="EC" id="5.2.1.8"/>
    </reaction>
</comment>
<dbReference type="Gene3D" id="1.10.287.460">
    <property type="entry name" value="Peptidyl-prolyl cis-trans isomerase, FKBP-type, N-terminal domain"/>
    <property type="match status" value="1"/>
</dbReference>
<dbReference type="InterPro" id="IPR000774">
    <property type="entry name" value="PPIase_FKBP_N"/>
</dbReference>
<proteinExistence type="inferred from homology"/>
<keyword evidence="9" id="KW-1185">Reference proteome</keyword>
<dbReference type="RefSeq" id="WP_067551184.1">
    <property type="nucleotide sequence ID" value="NZ_CP016895.1"/>
</dbReference>
<dbReference type="GO" id="GO:0003755">
    <property type="term" value="F:peptidyl-prolyl cis-trans isomerase activity"/>
    <property type="evidence" value="ECO:0007669"/>
    <property type="project" value="UniProtKB-UniRule"/>
</dbReference>
<dbReference type="OrthoDB" id="9814548at2"/>
<organism evidence="8 9">
    <name type="scientific">Acinetobacter larvae</name>
    <dbReference type="NCBI Taxonomy" id="1789224"/>
    <lineage>
        <taxon>Bacteria</taxon>
        <taxon>Pseudomonadati</taxon>
        <taxon>Pseudomonadota</taxon>
        <taxon>Gammaproteobacteria</taxon>
        <taxon>Moraxellales</taxon>
        <taxon>Moraxellaceae</taxon>
        <taxon>Acinetobacter</taxon>
    </lineage>
</organism>
<dbReference type="AlphaFoldDB" id="A0A1B2LVP1"/>
<dbReference type="PANTHER" id="PTHR43811:SF57">
    <property type="entry name" value="FKBP-TYPE PEPTIDYL-PROLYL CIS-TRANS ISOMERASE FKPA-RELATED"/>
    <property type="match status" value="1"/>
</dbReference>
<comment type="similarity">
    <text evidence="2 6">Belongs to the FKBP-type PPIase family.</text>
</comment>
<dbReference type="EMBL" id="CP016895">
    <property type="protein sequence ID" value="AOA56985.1"/>
    <property type="molecule type" value="Genomic_DNA"/>
</dbReference>
<evidence type="ECO:0000313" key="9">
    <source>
        <dbReference type="Proteomes" id="UP000093391"/>
    </source>
</evidence>
<dbReference type="SUPFAM" id="SSF54534">
    <property type="entry name" value="FKBP-like"/>
    <property type="match status" value="1"/>
</dbReference>
<dbReference type="EC" id="5.2.1.8" evidence="6"/>
<dbReference type="KEGG" id="ala:BFG52_00505"/>
<dbReference type="GO" id="GO:0006457">
    <property type="term" value="P:protein folding"/>
    <property type="evidence" value="ECO:0007669"/>
    <property type="project" value="InterPro"/>
</dbReference>
<evidence type="ECO:0000256" key="6">
    <source>
        <dbReference type="RuleBase" id="RU003915"/>
    </source>
</evidence>
<evidence type="ECO:0000256" key="3">
    <source>
        <dbReference type="ARBA" id="ARBA00023110"/>
    </source>
</evidence>
<dbReference type="STRING" id="1789224.BFG52_00505"/>
<name>A0A1B2LVP1_9GAMM</name>
<accession>A0A1B2LVP1</accession>
<dbReference type="InterPro" id="IPR036944">
    <property type="entry name" value="PPIase_FKBP_N_sf"/>
</dbReference>